<proteinExistence type="predicted"/>
<dbReference type="EMBL" id="LAZR01066033">
    <property type="protein sequence ID" value="KKK54363.1"/>
    <property type="molecule type" value="Genomic_DNA"/>
</dbReference>
<reference evidence="1" key="1">
    <citation type="journal article" date="2015" name="Nature">
        <title>Complex archaea that bridge the gap between prokaryotes and eukaryotes.</title>
        <authorList>
            <person name="Spang A."/>
            <person name="Saw J.H."/>
            <person name="Jorgensen S.L."/>
            <person name="Zaremba-Niedzwiedzka K."/>
            <person name="Martijn J."/>
            <person name="Lind A.E."/>
            <person name="van Eijk R."/>
            <person name="Schleper C."/>
            <person name="Guy L."/>
            <person name="Ettema T.J."/>
        </authorList>
    </citation>
    <scope>NUCLEOTIDE SEQUENCE</scope>
</reference>
<gene>
    <name evidence="1" type="ORF">LCGC14_3085500</name>
</gene>
<comment type="caution">
    <text evidence="1">The sequence shown here is derived from an EMBL/GenBank/DDBJ whole genome shotgun (WGS) entry which is preliminary data.</text>
</comment>
<organism evidence="1">
    <name type="scientific">marine sediment metagenome</name>
    <dbReference type="NCBI Taxonomy" id="412755"/>
    <lineage>
        <taxon>unclassified sequences</taxon>
        <taxon>metagenomes</taxon>
        <taxon>ecological metagenomes</taxon>
    </lineage>
</organism>
<protein>
    <submittedName>
        <fullName evidence="1">Uncharacterized protein</fullName>
    </submittedName>
</protein>
<accession>A0A0F8WCU7</accession>
<sequence length="316" mass="37406">QVEFQQYKERSRINWVKKKAKPIVNVLPSKIKEVFDKITPKIERVKLHVNEKLNSEEIKNLDVEVLIGYLVEHPEKANLGYLIRDMIIENPSKYIGLLLNYLEITFYYIKHIIEGFTRATQKSEKFDIEECTLIMIQISKGYLGEEKLLSNFSLLRILISYFRECLALRTIKLKKTLLNDIWVIILLFLTINEPRTRAQDPNYRDPVNISINTYTGSVILLIISYALHHAWISNLPPQHRMVPEVKEKFEEILDPKHNSARIIWSIISYKLYSIFYLDEQWAVSKLPIIFIKENQALWLIAWESYISYNQLNSKIY</sequence>
<dbReference type="AlphaFoldDB" id="A0A0F8WCU7"/>
<evidence type="ECO:0000313" key="1">
    <source>
        <dbReference type="EMBL" id="KKK54363.1"/>
    </source>
</evidence>
<name>A0A0F8WCU7_9ZZZZ</name>
<feature type="non-terminal residue" evidence="1">
    <location>
        <position position="1"/>
    </location>
</feature>